<comment type="function">
    <text evidence="10">Catalyzes the reduction of fatty acyl-CoA to fatty alcohols.</text>
</comment>
<evidence type="ECO:0000256" key="10">
    <source>
        <dbReference type="RuleBase" id="RU363097"/>
    </source>
</evidence>
<evidence type="ECO:0000256" key="7">
    <source>
        <dbReference type="ARBA" id="ARBA00023098"/>
    </source>
</evidence>
<feature type="transmembrane region" description="Helical" evidence="10">
    <location>
        <begin position="378"/>
        <end position="399"/>
    </location>
</feature>
<evidence type="ECO:0000256" key="3">
    <source>
        <dbReference type="ARBA" id="ARBA00022516"/>
    </source>
</evidence>
<feature type="domain" description="Thioester reductase (TE)" evidence="12">
    <location>
        <begin position="45"/>
        <end position="312"/>
    </location>
</feature>
<dbReference type="GO" id="GO:0102965">
    <property type="term" value="F:alcohol-forming long-chain fatty acyl-CoA reductase activity"/>
    <property type="evidence" value="ECO:0007669"/>
    <property type="project" value="UniProtKB-EC"/>
</dbReference>
<evidence type="ECO:0000256" key="8">
    <source>
        <dbReference type="ARBA" id="ARBA00023136"/>
    </source>
</evidence>
<dbReference type="GO" id="GO:0005777">
    <property type="term" value="C:peroxisome"/>
    <property type="evidence" value="ECO:0007669"/>
    <property type="project" value="TreeGrafter"/>
</dbReference>
<keyword evidence="6 10" id="KW-1133">Transmembrane helix</keyword>
<dbReference type="SUPFAM" id="SSF51735">
    <property type="entry name" value="NAD(P)-binding Rossmann-fold domains"/>
    <property type="match status" value="1"/>
</dbReference>
<dbReference type="EMBL" id="GEDC01004023">
    <property type="protein sequence ID" value="JAS33275.1"/>
    <property type="molecule type" value="Transcribed_RNA"/>
</dbReference>
<proteinExistence type="inferred from homology"/>
<keyword evidence="5 10" id="KW-0521">NADP</keyword>
<keyword evidence="4 10" id="KW-0812">Transmembrane</keyword>
<dbReference type="Gene3D" id="3.40.50.720">
    <property type="entry name" value="NAD(P)-binding Rossmann-like Domain"/>
    <property type="match status" value="1"/>
</dbReference>
<dbReference type="AlphaFoldDB" id="A0A1B6E5T0"/>
<dbReference type="EC" id="1.2.1.84" evidence="10"/>
<evidence type="ECO:0000259" key="12">
    <source>
        <dbReference type="Pfam" id="PF07993"/>
    </source>
</evidence>
<evidence type="ECO:0000256" key="5">
    <source>
        <dbReference type="ARBA" id="ARBA00022857"/>
    </source>
</evidence>
<dbReference type="InterPro" id="IPR013120">
    <property type="entry name" value="FAR_NAD-bd"/>
</dbReference>
<comment type="subcellular location">
    <subcellularLocation>
        <location evidence="1">Membrane</location>
        <topology evidence="1">Multi-pass membrane protein</topology>
    </subcellularLocation>
</comment>
<protein>
    <recommendedName>
        <fullName evidence="10">Fatty acyl-CoA reductase</fullName>
        <ecNumber evidence="10">1.2.1.84</ecNumber>
    </recommendedName>
</protein>
<dbReference type="GO" id="GO:0080019">
    <property type="term" value="F:alcohol-forming very long-chain fatty acyl-CoA reductase activity"/>
    <property type="evidence" value="ECO:0007669"/>
    <property type="project" value="InterPro"/>
</dbReference>
<dbReference type="GO" id="GO:0016020">
    <property type="term" value="C:membrane"/>
    <property type="evidence" value="ECO:0007669"/>
    <property type="project" value="UniProtKB-SubCell"/>
</dbReference>
<dbReference type="Pfam" id="PF07993">
    <property type="entry name" value="NAD_binding_4"/>
    <property type="match status" value="1"/>
</dbReference>
<evidence type="ECO:0000313" key="13">
    <source>
        <dbReference type="EMBL" id="JAS33275.1"/>
    </source>
</evidence>
<keyword evidence="7 10" id="KW-0443">Lipid metabolism</keyword>
<dbReference type="PANTHER" id="PTHR11011:SF60">
    <property type="entry name" value="FATTY ACYL-COA REDUCTASE-RELATED"/>
    <property type="match status" value="1"/>
</dbReference>
<evidence type="ECO:0000256" key="2">
    <source>
        <dbReference type="ARBA" id="ARBA00005928"/>
    </source>
</evidence>
<dbReference type="Pfam" id="PF03015">
    <property type="entry name" value="Sterile"/>
    <property type="match status" value="1"/>
</dbReference>
<comment type="catalytic activity">
    <reaction evidence="9 10">
        <text>a long-chain fatty acyl-CoA + 2 NADPH + 2 H(+) = a long-chain primary fatty alcohol + 2 NADP(+) + CoA</text>
        <dbReference type="Rhea" id="RHEA:52716"/>
        <dbReference type="ChEBI" id="CHEBI:15378"/>
        <dbReference type="ChEBI" id="CHEBI:57287"/>
        <dbReference type="ChEBI" id="CHEBI:57783"/>
        <dbReference type="ChEBI" id="CHEBI:58349"/>
        <dbReference type="ChEBI" id="CHEBI:77396"/>
        <dbReference type="ChEBI" id="CHEBI:83139"/>
        <dbReference type="EC" id="1.2.1.84"/>
    </reaction>
</comment>
<dbReference type="PANTHER" id="PTHR11011">
    <property type="entry name" value="MALE STERILITY PROTEIN 2-RELATED"/>
    <property type="match status" value="1"/>
</dbReference>
<organism evidence="13">
    <name type="scientific">Clastoptera arizonana</name>
    <name type="common">Arizona spittle bug</name>
    <dbReference type="NCBI Taxonomy" id="38151"/>
    <lineage>
        <taxon>Eukaryota</taxon>
        <taxon>Metazoa</taxon>
        <taxon>Ecdysozoa</taxon>
        <taxon>Arthropoda</taxon>
        <taxon>Hexapoda</taxon>
        <taxon>Insecta</taxon>
        <taxon>Pterygota</taxon>
        <taxon>Neoptera</taxon>
        <taxon>Paraneoptera</taxon>
        <taxon>Hemiptera</taxon>
        <taxon>Auchenorrhyncha</taxon>
        <taxon>Cercopoidea</taxon>
        <taxon>Clastopteridae</taxon>
        <taxon>Clastoptera</taxon>
    </lineage>
</organism>
<dbReference type="InterPro" id="IPR033640">
    <property type="entry name" value="FAR_C"/>
</dbReference>
<dbReference type="InterPro" id="IPR026055">
    <property type="entry name" value="FAR"/>
</dbReference>
<feature type="domain" description="Fatty acyl-CoA reductase C-terminal" evidence="11">
    <location>
        <begin position="387"/>
        <end position="479"/>
    </location>
</feature>
<dbReference type="GO" id="GO:0035336">
    <property type="term" value="P:long-chain fatty-acyl-CoA metabolic process"/>
    <property type="evidence" value="ECO:0007669"/>
    <property type="project" value="TreeGrafter"/>
</dbReference>
<dbReference type="CDD" id="cd09071">
    <property type="entry name" value="FAR_C"/>
    <property type="match status" value="1"/>
</dbReference>
<dbReference type="InterPro" id="IPR036291">
    <property type="entry name" value="NAD(P)-bd_dom_sf"/>
</dbReference>
<evidence type="ECO:0000256" key="4">
    <source>
        <dbReference type="ARBA" id="ARBA00022692"/>
    </source>
</evidence>
<comment type="similarity">
    <text evidence="2 10">Belongs to the fatty acyl-CoA reductase family.</text>
</comment>
<keyword evidence="10" id="KW-0560">Oxidoreductase</keyword>
<dbReference type="FunFam" id="3.40.50.720:FF:000143">
    <property type="entry name" value="Fatty acyl-CoA reductase"/>
    <property type="match status" value="1"/>
</dbReference>
<evidence type="ECO:0000256" key="1">
    <source>
        <dbReference type="ARBA" id="ARBA00004141"/>
    </source>
</evidence>
<accession>A0A1B6E5T0</accession>
<dbReference type="CDD" id="cd05236">
    <property type="entry name" value="FAR-N_SDR_e"/>
    <property type="match status" value="1"/>
</dbReference>
<name>A0A1B6E5T0_9HEMI</name>
<keyword evidence="3 10" id="KW-0444">Lipid biosynthesis</keyword>
<reference evidence="13" key="1">
    <citation type="submission" date="2015-12" db="EMBL/GenBank/DDBJ databases">
        <title>De novo transcriptome assembly of four potential Pierce s Disease insect vectors from Arizona vineyards.</title>
        <authorList>
            <person name="Tassone E.E."/>
        </authorList>
    </citation>
    <scope>NUCLEOTIDE SEQUENCE</scope>
</reference>
<gene>
    <name evidence="13" type="ORF">g.18581</name>
</gene>
<feature type="transmembrane region" description="Helical" evidence="10">
    <location>
        <begin position="494"/>
        <end position="521"/>
    </location>
</feature>
<evidence type="ECO:0000256" key="6">
    <source>
        <dbReference type="ARBA" id="ARBA00022989"/>
    </source>
</evidence>
<keyword evidence="8 10" id="KW-0472">Membrane</keyword>
<sequence length="525" mass="60534">MAISIKVTGLLKEMDFYPKDDLDVIKSPNVDSEIKKIYSGARIFITGSTGFVGKVLLEKLIRSCNVAQIFLLVRKKRGKNPNERLQELLNDVVFERMLIENKNARNLITLINGDFTLPDLGLSKNDLQIIHNVDFIFHSAATVNMGEHLKTAFYINVNGTRFLLEQAKQMKNLKAFVYISTAYAQVMLKKIEEKFYPTEYSPEDLEKIVISMDDAQLTAITPHLVGKWENTYSFTKAITEFMVSRYHPYVPVAVARPSIITSTVSEPIVGWIDNIYGATGVCAGAGAGLLKVWNCDPNAIADLIPVDVVINTVLSIGWYMSTFRPSVDKIVFNLVSSEKKPVTWKTYMNFCENVRISDKIFCLLPVGIYSLKLVKSKLIFWFYTMFMHVFIGSICDVGMKLAGFPPKFLSGYRKIYRMNENFGCYCLKEFRYSDGNVDGIWASMNSKDKEIFNFEQSSYTYDQYFRFVIRGLRFYMFKQPWDTLARDQKFHRALINFVLFMKIGTYMIYLWFAVVFFDFIIEKYQ</sequence>
<evidence type="ECO:0000256" key="9">
    <source>
        <dbReference type="ARBA" id="ARBA00052530"/>
    </source>
</evidence>
<evidence type="ECO:0000259" key="11">
    <source>
        <dbReference type="Pfam" id="PF03015"/>
    </source>
</evidence>